<protein>
    <recommendedName>
        <fullName evidence="1">TIR domain-containing protein</fullName>
    </recommendedName>
</protein>
<dbReference type="OrthoDB" id="10007243at2759"/>
<reference evidence="2" key="1">
    <citation type="submission" date="2021-02" db="EMBL/GenBank/DDBJ databases">
        <authorList>
            <person name="Nowell W R."/>
        </authorList>
    </citation>
    <scope>NUCLEOTIDE SEQUENCE</scope>
    <source>
        <strain evidence="2">Ploen Becks lab</strain>
    </source>
</reference>
<dbReference type="GO" id="GO:0007165">
    <property type="term" value="P:signal transduction"/>
    <property type="evidence" value="ECO:0007669"/>
    <property type="project" value="InterPro"/>
</dbReference>
<feature type="domain" description="TIR" evidence="1">
    <location>
        <begin position="38"/>
        <end position="140"/>
    </location>
</feature>
<accession>A0A814PAS4</accession>
<dbReference type="PANTHER" id="PTHR46270">
    <property type="entry name" value="ARMADILLO-TYPE FOLD-RELATED"/>
    <property type="match status" value="1"/>
</dbReference>
<name>A0A814PAS4_9BILA</name>
<dbReference type="EMBL" id="CAJNOC010007794">
    <property type="protein sequence ID" value="CAF1105129.1"/>
    <property type="molecule type" value="Genomic_DNA"/>
</dbReference>
<proteinExistence type="predicted"/>
<evidence type="ECO:0000259" key="1">
    <source>
        <dbReference type="Pfam" id="PF13676"/>
    </source>
</evidence>
<evidence type="ECO:0000313" key="3">
    <source>
        <dbReference type="Proteomes" id="UP000663879"/>
    </source>
</evidence>
<dbReference type="Pfam" id="PF13676">
    <property type="entry name" value="TIR_2"/>
    <property type="match status" value="1"/>
</dbReference>
<dbReference type="InterPro" id="IPR000157">
    <property type="entry name" value="TIR_dom"/>
</dbReference>
<sequence length="423" mass="50180">MGNCCNKNSTQIVKSPELIDQNSSNNKVVPFQNIQINVFISYCWFDKSLSHSLAKELSKKGFNIFIDRDKVTLDSFTSLEKSDFAIICLSNSYLKCFNCQREARLVFDQKIPVIAVSLSNDYTPNKWLSQIIAGTEYKKLSEISKVYEYPNLKKLIHEKIQILYSKLVLDKELKKYHKFQNISEIEKRKLDYDKKFSLQVQNEKIIVDEECEHLKKVFVYDDFLKGLYLDVPWIYRWYNKYPAVTWSNFPPFSPSGDVNDAVFEMPPEYFESLKSSYGFPWNCKYDSHLRSKKSTNLCLVSADYEKNLMNKKKNESKYNDASILDFMKSIERLWSLDTSIPKGYVVWYTIENLNFNRLPPRTEKEIMRRKLLDSDLRIKKSLRIKISKYFIDKYHDCEQNQFCLFAEKMLKNIQEFENFCKKN</sequence>
<comment type="caution">
    <text evidence="2">The sequence shown here is derived from an EMBL/GenBank/DDBJ whole genome shotgun (WGS) entry which is preliminary data.</text>
</comment>
<dbReference type="SUPFAM" id="SSF52200">
    <property type="entry name" value="Toll/Interleukin receptor TIR domain"/>
    <property type="match status" value="1"/>
</dbReference>
<dbReference type="InterPro" id="IPR035897">
    <property type="entry name" value="Toll_tir_struct_dom_sf"/>
</dbReference>
<gene>
    <name evidence="2" type="ORF">OXX778_LOCUS21346</name>
</gene>
<dbReference type="AlphaFoldDB" id="A0A814PAS4"/>
<evidence type="ECO:0000313" key="2">
    <source>
        <dbReference type="EMBL" id="CAF1105129.1"/>
    </source>
</evidence>
<organism evidence="2 3">
    <name type="scientific">Brachionus calyciflorus</name>
    <dbReference type="NCBI Taxonomy" id="104777"/>
    <lineage>
        <taxon>Eukaryota</taxon>
        <taxon>Metazoa</taxon>
        <taxon>Spiralia</taxon>
        <taxon>Gnathifera</taxon>
        <taxon>Rotifera</taxon>
        <taxon>Eurotatoria</taxon>
        <taxon>Monogononta</taxon>
        <taxon>Pseudotrocha</taxon>
        <taxon>Ploima</taxon>
        <taxon>Brachionidae</taxon>
        <taxon>Brachionus</taxon>
    </lineage>
</organism>
<keyword evidence="3" id="KW-1185">Reference proteome</keyword>
<dbReference type="PANTHER" id="PTHR46270:SF2">
    <property type="entry name" value="TIR DOMAIN-CONTAINING PROTEIN"/>
    <property type="match status" value="1"/>
</dbReference>
<dbReference type="Gene3D" id="3.40.50.10140">
    <property type="entry name" value="Toll/interleukin-1 receptor homology (TIR) domain"/>
    <property type="match status" value="1"/>
</dbReference>
<dbReference type="Proteomes" id="UP000663879">
    <property type="component" value="Unassembled WGS sequence"/>
</dbReference>